<gene>
    <name evidence="1" type="ORF">CBW46_004855</name>
</gene>
<proteinExistence type="predicted"/>
<protein>
    <submittedName>
        <fullName evidence="1">Uncharacterized protein</fullName>
    </submittedName>
</protein>
<dbReference type="RefSeq" id="WP_089198888.1">
    <property type="nucleotide sequence ID" value="NZ_NHRJ02000002.1"/>
</dbReference>
<dbReference type="AlphaFoldDB" id="A0A2W1NBF1"/>
<dbReference type="EMBL" id="NHRJ02000002">
    <property type="protein sequence ID" value="PZE21747.1"/>
    <property type="molecule type" value="Genomic_DNA"/>
</dbReference>
<organism evidence="1 2">
    <name type="scientific">Paenibacillus xerothermodurans</name>
    <dbReference type="NCBI Taxonomy" id="1977292"/>
    <lineage>
        <taxon>Bacteria</taxon>
        <taxon>Bacillati</taxon>
        <taxon>Bacillota</taxon>
        <taxon>Bacilli</taxon>
        <taxon>Bacillales</taxon>
        <taxon>Paenibacillaceae</taxon>
        <taxon>Paenibacillus</taxon>
    </lineage>
</organism>
<dbReference type="OrthoDB" id="2665115at2"/>
<evidence type="ECO:0000313" key="1">
    <source>
        <dbReference type="EMBL" id="PZE21747.1"/>
    </source>
</evidence>
<dbReference type="Proteomes" id="UP000214746">
    <property type="component" value="Unassembled WGS sequence"/>
</dbReference>
<keyword evidence="2" id="KW-1185">Reference proteome</keyword>
<reference evidence="1" key="1">
    <citation type="submission" date="2018-06" db="EMBL/GenBank/DDBJ databases">
        <title>Paenibacillus xerothermodurans sp. nov. an extremely dry heat resistant spore forming bacterium isolated from the soil of Cape Canaveral, Florida.</title>
        <authorList>
            <person name="Seuylemezian A."/>
            <person name="Kaur N."/>
            <person name="Patil P."/>
            <person name="Patil P."/>
            <person name="Mayilraj S."/>
            <person name="Vaishampayan P."/>
        </authorList>
    </citation>
    <scope>NUCLEOTIDE SEQUENCE [LARGE SCALE GENOMIC DNA]</scope>
    <source>
        <strain evidence="1">ATCC 27380</strain>
    </source>
</reference>
<name>A0A2W1NBF1_PAEXE</name>
<sequence>MISVLNAGMEHSKEDGYIGRVEFTVENHKQPYEITLYSKNGNNWSYSLNFLNESGGEEEIDQVEEILEEDDEQYEKIISAAKSQLRT</sequence>
<comment type="caution">
    <text evidence="1">The sequence shown here is derived from an EMBL/GenBank/DDBJ whole genome shotgun (WGS) entry which is preliminary data.</text>
</comment>
<evidence type="ECO:0000313" key="2">
    <source>
        <dbReference type="Proteomes" id="UP000214746"/>
    </source>
</evidence>
<accession>A0A2W1NBF1</accession>